<protein>
    <submittedName>
        <fullName evidence="2">Uncharacterized protein</fullName>
    </submittedName>
</protein>
<accession>A0A0K0FGT3</accession>
<name>A0A0K0FGT3_STRVS</name>
<proteinExistence type="predicted"/>
<dbReference type="WBParaSite" id="SVE_0808900.1">
    <property type="protein sequence ID" value="SVE_0808900.1"/>
    <property type="gene ID" value="SVE_0808900"/>
</dbReference>
<dbReference type="AlphaFoldDB" id="A0A0K0FGT3"/>
<evidence type="ECO:0000313" key="2">
    <source>
        <dbReference type="WBParaSite" id="SVE_0808900.1"/>
    </source>
</evidence>
<organism evidence="1 2">
    <name type="scientific">Strongyloides venezuelensis</name>
    <name type="common">Threadworm</name>
    <dbReference type="NCBI Taxonomy" id="75913"/>
    <lineage>
        <taxon>Eukaryota</taxon>
        <taxon>Metazoa</taxon>
        <taxon>Ecdysozoa</taxon>
        <taxon>Nematoda</taxon>
        <taxon>Chromadorea</taxon>
        <taxon>Rhabditida</taxon>
        <taxon>Tylenchina</taxon>
        <taxon>Panagrolaimomorpha</taxon>
        <taxon>Strongyloidoidea</taxon>
        <taxon>Strongyloididae</taxon>
        <taxon>Strongyloides</taxon>
    </lineage>
</organism>
<sequence>MGIHETQNPTRLTKHFISSWQDILYQKCLKQSQTASDDSIVTLCAIWKLVFVPVAVLINGSSTNHSFTWERLQTSP</sequence>
<evidence type="ECO:0000313" key="1">
    <source>
        <dbReference type="Proteomes" id="UP000035680"/>
    </source>
</evidence>
<keyword evidence="1" id="KW-1185">Reference proteome</keyword>
<dbReference type="Proteomes" id="UP000035680">
    <property type="component" value="Unassembled WGS sequence"/>
</dbReference>
<reference evidence="2" key="2">
    <citation type="submission" date="2015-08" db="UniProtKB">
        <authorList>
            <consortium name="WormBaseParasite"/>
        </authorList>
    </citation>
    <scope>IDENTIFICATION</scope>
</reference>
<reference evidence="1" key="1">
    <citation type="submission" date="2014-07" db="EMBL/GenBank/DDBJ databases">
        <authorList>
            <person name="Martin A.A"/>
            <person name="De Silva N."/>
        </authorList>
    </citation>
    <scope>NUCLEOTIDE SEQUENCE</scope>
</reference>